<feature type="domain" description="Beta-lactamase-related" evidence="1">
    <location>
        <begin position="40"/>
        <end position="323"/>
    </location>
</feature>
<evidence type="ECO:0000259" key="1">
    <source>
        <dbReference type="Pfam" id="PF00144"/>
    </source>
</evidence>
<accession>A0A6C0GVF0</accession>
<dbReference type="KEGG" id="rhoz:GXP67_31030"/>
<sequence length="347" mass="38937">MVSLPFLLLSCRYNYAQLKDDYSAKIDSLIQATSPRSFNGVILITQHGQTKYAKAYGYADVEHNRALTLQDNFRIQSNSKQITAVLILREVEKGNIDLHSPIRKYLPDLPQSWADTVTVHQLLNFSAGVEDINKPLVFKPGTDFLYSVIAYTLLGNIVEKVTGKTYIQAATDLFKELKMKNSFCDQEDKNQHRLVKGYLGSTALKVTQVRIADVLPTPKERTDFTAAGGIISNLEDLNRGDTNLHNGKILKPETYKLMTSYSITSAHEAFGNENIGYGYGVRISDETPISYIGHSGKGLGFVSIKIYFPQKGVDLIVLENLYSEDSSLHYYFEIKIKDIVMNSTLIQ</sequence>
<gene>
    <name evidence="2" type="ORF">GXP67_31030</name>
</gene>
<evidence type="ECO:0000313" key="3">
    <source>
        <dbReference type="Proteomes" id="UP000480178"/>
    </source>
</evidence>
<proteinExistence type="predicted"/>
<dbReference type="InterPro" id="IPR001466">
    <property type="entry name" value="Beta-lactam-related"/>
</dbReference>
<dbReference type="Gene3D" id="3.40.710.10">
    <property type="entry name" value="DD-peptidase/beta-lactamase superfamily"/>
    <property type="match status" value="1"/>
</dbReference>
<dbReference type="InterPro" id="IPR050491">
    <property type="entry name" value="AmpC-like"/>
</dbReference>
<protein>
    <submittedName>
        <fullName evidence="2">Beta-lactamase family protein</fullName>
    </submittedName>
</protein>
<dbReference type="PANTHER" id="PTHR46825">
    <property type="entry name" value="D-ALANYL-D-ALANINE-CARBOXYPEPTIDASE/ENDOPEPTIDASE AMPH"/>
    <property type="match status" value="1"/>
</dbReference>
<name>A0A6C0GVF0_9BACT</name>
<dbReference type="Proteomes" id="UP000480178">
    <property type="component" value="Chromosome"/>
</dbReference>
<dbReference type="AlphaFoldDB" id="A0A6C0GVF0"/>
<organism evidence="2 3">
    <name type="scientific">Rhodocytophaga rosea</name>
    <dbReference type="NCBI Taxonomy" id="2704465"/>
    <lineage>
        <taxon>Bacteria</taxon>
        <taxon>Pseudomonadati</taxon>
        <taxon>Bacteroidota</taxon>
        <taxon>Cytophagia</taxon>
        <taxon>Cytophagales</taxon>
        <taxon>Rhodocytophagaceae</taxon>
        <taxon>Rhodocytophaga</taxon>
    </lineage>
</organism>
<dbReference type="EMBL" id="CP048222">
    <property type="protein sequence ID" value="QHT72228.1"/>
    <property type="molecule type" value="Genomic_DNA"/>
</dbReference>
<dbReference type="Pfam" id="PF00144">
    <property type="entry name" value="Beta-lactamase"/>
    <property type="match status" value="1"/>
</dbReference>
<evidence type="ECO:0000313" key="2">
    <source>
        <dbReference type="EMBL" id="QHT72228.1"/>
    </source>
</evidence>
<reference evidence="2 3" key="1">
    <citation type="submission" date="2020-01" db="EMBL/GenBank/DDBJ databases">
        <authorList>
            <person name="Kim M.K."/>
        </authorList>
    </citation>
    <scope>NUCLEOTIDE SEQUENCE [LARGE SCALE GENOMIC DNA]</scope>
    <source>
        <strain evidence="2 3">172606-1</strain>
    </source>
</reference>
<dbReference type="PANTHER" id="PTHR46825:SF9">
    <property type="entry name" value="BETA-LACTAMASE-RELATED DOMAIN-CONTAINING PROTEIN"/>
    <property type="match status" value="1"/>
</dbReference>
<dbReference type="SUPFAM" id="SSF56601">
    <property type="entry name" value="beta-lactamase/transpeptidase-like"/>
    <property type="match status" value="1"/>
</dbReference>
<dbReference type="InterPro" id="IPR012338">
    <property type="entry name" value="Beta-lactam/transpept-like"/>
</dbReference>
<keyword evidence="3" id="KW-1185">Reference proteome</keyword>